<reference evidence="1" key="1">
    <citation type="submission" date="2018-05" db="EMBL/GenBank/DDBJ databases">
        <authorList>
            <person name="Lanie J.A."/>
            <person name="Ng W.-L."/>
            <person name="Kazmierczak K.M."/>
            <person name="Andrzejewski T.M."/>
            <person name="Davidsen T.M."/>
            <person name="Wayne K.J."/>
            <person name="Tettelin H."/>
            <person name="Glass J.I."/>
            <person name="Rusch D."/>
            <person name="Podicherti R."/>
            <person name="Tsui H.-C.T."/>
            <person name="Winkler M.E."/>
        </authorList>
    </citation>
    <scope>NUCLEOTIDE SEQUENCE</scope>
</reference>
<organism evidence="1">
    <name type="scientific">marine metagenome</name>
    <dbReference type="NCBI Taxonomy" id="408172"/>
    <lineage>
        <taxon>unclassified sequences</taxon>
        <taxon>metagenomes</taxon>
        <taxon>ecological metagenomes</taxon>
    </lineage>
</organism>
<dbReference type="InterPro" id="IPR011050">
    <property type="entry name" value="Pectin_lyase_fold/virulence"/>
</dbReference>
<evidence type="ECO:0008006" key="2">
    <source>
        <dbReference type="Google" id="ProtNLM"/>
    </source>
</evidence>
<sequence length="277" mass="30435">KFSLPRNLDMKTGTVSNLNIVYKLMGASEVRKAMVFPYPAYSKKLLEGGIPRVKPDFKKFDFLDIDLNNHLIIIKKGKWKLKQDLLIPRGFKVIFNSGVILDLINSSKILSYSPLEAMGTEELPIVITSSDGTGQGISVINAHEPSKFTHVIFKNLSSSSNGSWELTGSLNFYESPVEFYKCAFLDNKKGDDLLNIIRSKFVIGSSLFKRTFADALDVDFSSGEIVNTSFVRCGTLGKNGDGVDVSGSSIRVKSLIFDNIADKALSVGENSVVEGDD</sequence>
<gene>
    <name evidence="1" type="ORF">METZ01_LOCUS411682</name>
</gene>
<dbReference type="AlphaFoldDB" id="A0A382WL29"/>
<evidence type="ECO:0000313" key="1">
    <source>
        <dbReference type="EMBL" id="SVD58828.1"/>
    </source>
</evidence>
<dbReference type="SUPFAM" id="SSF51126">
    <property type="entry name" value="Pectin lyase-like"/>
    <property type="match status" value="1"/>
</dbReference>
<name>A0A382WL29_9ZZZZ</name>
<protein>
    <recommendedName>
        <fullName evidence="2">Right handed beta helix domain-containing protein</fullName>
    </recommendedName>
</protein>
<feature type="non-terminal residue" evidence="1">
    <location>
        <position position="1"/>
    </location>
</feature>
<dbReference type="EMBL" id="UINC01160274">
    <property type="protein sequence ID" value="SVD58828.1"/>
    <property type="molecule type" value="Genomic_DNA"/>
</dbReference>
<proteinExistence type="predicted"/>
<feature type="non-terminal residue" evidence="1">
    <location>
        <position position="277"/>
    </location>
</feature>
<accession>A0A382WL29</accession>